<reference evidence="1 2" key="1">
    <citation type="submission" date="2023-11" db="EMBL/GenBank/DDBJ databases">
        <authorList>
            <person name="Hedman E."/>
            <person name="Englund M."/>
            <person name="Stromberg M."/>
            <person name="Nyberg Akerstrom W."/>
            <person name="Nylinder S."/>
            <person name="Jareborg N."/>
            <person name="Kallberg Y."/>
            <person name="Kronander E."/>
        </authorList>
    </citation>
    <scope>NUCLEOTIDE SEQUENCE [LARGE SCALE GENOMIC DNA]</scope>
</reference>
<keyword evidence="2" id="KW-1185">Reference proteome</keyword>
<dbReference type="AlphaFoldDB" id="A0AAV1LK89"/>
<protein>
    <submittedName>
        <fullName evidence="1">Uncharacterized protein</fullName>
    </submittedName>
</protein>
<dbReference type="EMBL" id="CAVLGL010000093">
    <property type="protein sequence ID" value="CAK1595858.1"/>
    <property type="molecule type" value="Genomic_DNA"/>
</dbReference>
<name>A0AAV1LK89_9NEOP</name>
<proteinExistence type="predicted"/>
<dbReference type="Proteomes" id="UP001314205">
    <property type="component" value="Unassembled WGS sequence"/>
</dbReference>
<accession>A0AAV1LK89</accession>
<sequence>MSGVKHVRNKNLLPDLRKEGRFSKEIVLSTSEKHGVPTGSRLFSHHTLASVRKLSFYHPLYIPDDSLDIVLAATYNHSTEHFADKEDLYLQRETLGCDTWRRLRNTFDKQPPVVIPLGHPMKRGGITERKSPFSVKLMNSGVHSSQTNPGYSRQPAGGAIFFY</sequence>
<dbReference type="InterPro" id="IPR022179">
    <property type="entry name" value="CFAP276"/>
</dbReference>
<dbReference type="Pfam" id="PF12494">
    <property type="entry name" value="DUF3695"/>
    <property type="match status" value="1"/>
</dbReference>
<evidence type="ECO:0000313" key="1">
    <source>
        <dbReference type="EMBL" id="CAK1595858.1"/>
    </source>
</evidence>
<organism evidence="1 2">
    <name type="scientific">Parnassius mnemosyne</name>
    <name type="common">clouded apollo</name>
    <dbReference type="NCBI Taxonomy" id="213953"/>
    <lineage>
        <taxon>Eukaryota</taxon>
        <taxon>Metazoa</taxon>
        <taxon>Ecdysozoa</taxon>
        <taxon>Arthropoda</taxon>
        <taxon>Hexapoda</taxon>
        <taxon>Insecta</taxon>
        <taxon>Pterygota</taxon>
        <taxon>Neoptera</taxon>
        <taxon>Endopterygota</taxon>
        <taxon>Lepidoptera</taxon>
        <taxon>Glossata</taxon>
        <taxon>Ditrysia</taxon>
        <taxon>Papilionoidea</taxon>
        <taxon>Papilionidae</taxon>
        <taxon>Parnassiinae</taxon>
        <taxon>Parnassini</taxon>
        <taxon>Parnassius</taxon>
        <taxon>Driopa</taxon>
    </lineage>
</organism>
<evidence type="ECO:0000313" key="2">
    <source>
        <dbReference type="Proteomes" id="UP001314205"/>
    </source>
</evidence>
<gene>
    <name evidence="1" type="ORF">PARMNEM_LOCUS15281</name>
</gene>
<comment type="caution">
    <text evidence="1">The sequence shown here is derived from an EMBL/GenBank/DDBJ whole genome shotgun (WGS) entry which is preliminary data.</text>
</comment>